<evidence type="ECO:0000256" key="1">
    <source>
        <dbReference type="SAM" id="MobiDB-lite"/>
    </source>
</evidence>
<sequence length="127" mass="15279">MQQPLINSQPSTYLPKSSKKVVKEAKKARKENRITLDLDSMFRFADQKHREVDNKKRKEQYVKQEADKEIADKLEIKHVKQSEIRKKLEEVRKIEEKRVQHKNLSVQDIKNKLNDIQQQEEQQDEQQ</sequence>
<dbReference type="EMBL" id="CAXDID020000031">
    <property type="protein sequence ID" value="CAL5994298.1"/>
    <property type="molecule type" value="Genomic_DNA"/>
</dbReference>
<feature type="region of interest" description="Disordered" evidence="1">
    <location>
        <begin position="1"/>
        <end position="20"/>
    </location>
</feature>
<reference evidence="2 3" key="1">
    <citation type="submission" date="2024-07" db="EMBL/GenBank/DDBJ databases">
        <authorList>
            <person name="Akdeniz Z."/>
        </authorList>
    </citation>
    <scope>NUCLEOTIDE SEQUENCE [LARGE SCALE GENOMIC DNA]</scope>
</reference>
<accession>A0ABP1HH32</accession>
<feature type="region of interest" description="Disordered" evidence="1">
    <location>
        <begin position="104"/>
        <end position="127"/>
    </location>
</feature>
<keyword evidence="3" id="KW-1185">Reference proteome</keyword>
<evidence type="ECO:0000313" key="2">
    <source>
        <dbReference type="EMBL" id="CAL5994298.1"/>
    </source>
</evidence>
<comment type="caution">
    <text evidence="2">The sequence shown here is derived from an EMBL/GenBank/DDBJ whole genome shotgun (WGS) entry which is preliminary data.</text>
</comment>
<dbReference type="Proteomes" id="UP001642409">
    <property type="component" value="Unassembled WGS sequence"/>
</dbReference>
<gene>
    <name evidence="2" type="ORF">HINF_LOCUS13485</name>
</gene>
<protein>
    <submittedName>
        <fullName evidence="2">Hypothetical_protein</fullName>
    </submittedName>
</protein>
<name>A0ABP1HH32_9EUKA</name>
<feature type="compositionally biased region" description="Polar residues" evidence="1">
    <location>
        <begin position="1"/>
        <end position="15"/>
    </location>
</feature>
<proteinExistence type="predicted"/>
<organism evidence="2 3">
    <name type="scientific">Hexamita inflata</name>
    <dbReference type="NCBI Taxonomy" id="28002"/>
    <lineage>
        <taxon>Eukaryota</taxon>
        <taxon>Metamonada</taxon>
        <taxon>Diplomonadida</taxon>
        <taxon>Hexamitidae</taxon>
        <taxon>Hexamitinae</taxon>
        <taxon>Hexamita</taxon>
    </lineage>
</organism>
<evidence type="ECO:0000313" key="3">
    <source>
        <dbReference type="Proteomes" id="UP001642409"/>
    </source>
</evidence>